<protein>
    <submittedName>
        <fullName evidence="1">WD40 containing snare-dependent exocytosis protein</fullName>
    </submittedName>
</protein>
<dbReference type="EMBL" id="ML208259">
    <property type="protein sequence ID" value="TFK77434.1"/>
    <property type="molecule type" value="Genomic_DNA"/>
</dbReference>
<evidence type="ECO:0000313" key="2">
    <source>
        <dbReference type="Proteomes" id="UP000308600"/>
    </source>
</evidence>
<accession>A0ACD3BI19</accession>
<organism evidence="1 2">
    <name type="scientific">Pluteus cervinus</name>
    <dbReference type="NCBI Taxonomy" id="181527"/>
    <lineage>
        <taxon>Eukaryota</taxon>
        <taxon>Fungi</taxon>
        <taxon>Dikarya</taxon>
        <taxon>Basidiomycota</taxon>
        <taxon>Agaricomycotina</taxon>
        <taxon>Agaricomycetes</taxon>
        <taxon>Agaricomycetidae</taxon>
        <taxon>Agaricales</taxon>
        <taxon>Pluteineae</taxon>
        <taxon>Pluteaceae</taxon>
        <taxon>Pluteus</taxon>
    </lineage>
</organism>
<sequence>MFSRRKAVVPDLSAEVRDPEDWNVIQLRAFEYSDQVTTIDIDPVNGLLAVGSGHGTVHIFGGPPVHLTLKVPHQTRIKAIHFAMHTKKLVCLDDRDCLHIWDLDTPDQPLYLIAKQFDPLICITLSPSHSHVFLALASGDIQTYDLVCLRKSPYTVSSPWAQHAAKMIASGVYEANDPNLNILVDLIIHPRDLKTLLIAYSGGIVIFDLEQRTISRVFELVIPAGAPGGVGYGDKNLFTHRKPSVTALAVHPAGHFFAAGYSDGCIAFWAFEDDDVPILVKTLSDLDVNIVDGSLLEDKLASLSKDLATQISSPEPIFKLSWCGFSNSVDPRSGETAMIIMGGTSQSDTPSGLTVERLAAFNPLDIGQNPGATGLHPHFRAAMRKSCEPLRTYVYDTLDIIQDYCVVPQQNPHLSGCFDPSSIVVLTEPSTHLRVVQAYQFPPPEFERTVGGEPSGQIQTDFEDSLTEQLNSTLDELQLDEGPQRLLLPDLLLQGARGVMGGHLINLDKETYSNLTSPRATQPTLQLTGGISRNSEEQSAESKHAKYQPPRILLTYAKDMSVQISDLSSQLLLGTPTLTRAFPEPCPHLCVDLQAVLADSHVVGKTSGTILEHAEIEDVQFAKEAMEMAVALRTGEVVLYRLNAPEGLPEIREVPDREIVILNHIGALPETSYSPYFMVFARRGPIQAFALSDVGFFAVAYPDGSLFIVNMRVPNVIFRLLPNDGTGKRHSSLANVGRSGPPDPFNSLVWTGCHLSQDAHSRIRLVALSLSGKAYVFTLQRNPDNSTWSVEHPLPPCEGVAEPLCHGAFVIDAKKGHIMPANRDHLRAALEANSAAGDDCILVVAGAKGARAFLNINGDRVGRVEWGAKVGPIASVQIVERMGSRALVAFTNQQTALCYSLPQLEYLHTLQLPSSSTRPPSIDETGDFILWDADPGSGRISEVHYGALFGFRRACPIPDVELIDPNGSIPPQPQPVAMGPTSLLGSLFKFSQGSLSGMQIDELLGGPDRQEHLAAIRQKENISAKGPAVEAKKSAAGLSATVSDVQNSLYNTLTAAMNERGQKLGDLEERLNDLEEGSKSMVTQAKRLAAQQSAKGWFGF</sequence>
<proteinExistence type="predicted"/>
<evidence type="ECO:0000313" key="1">
    <source>
        <dbReference type="EMBL" id="TFK77434.1"/>
    </source>
</evidence>
<dbReference type="Proteomes" id="UP000308600">
    <property type="component" value="Unassembled WGS sequence"/>
</dbReference>
<reference evidence="1 2" key="1">
    <citation type="journal article" date="2019" name="Nat. Ecol. Evol.">
        <title>Megaphylogeny resolves global patterns of mushroom evolution.</title>
        <authorList>
            <person name="Varga T."/>
            <person name="Krizsan K."/>
            <person name="Foldi C."/>
            <person name="Dima B."/>
            <person name="Sanchez-Garcia M."/>
            <person name="Sanchez-Ramirez S."/>
            <person name="Szollosi G.J."/>
            <person name="Szarkandi J.G."/>
            <person name="Papp V."/>
            <person name="Albert L."/>
            <person name="Andreopoulos W."/>
            <person name="Angelini C."/>
            <person name="Antonin V."/>
            <person name="Barry K.W."/>
            <person name="Bougher N.L."/>
            <person name="Buchanan P."/>
            <person name="Buyck B."/>
            <person name="Bense V."/>
            <person name="Catcheside P."/>
            <person name="Chovatia M."/>
            <person name="Cooper J."/>
            <person name="Damon W."/>
            <person name="Desjardin D."/>
            <person name="Finy P."/>
            <person name="Geml J."/>
            <person name="Haridas S."/>
            <person name="Hughes K."/>
            <person name="Justo A."/>
            <person name="Karasinski D."/>
            <person name="Kautmanova I."/>
            <person name="Kiss B."/>
            <person name="Kocsube S."/>
            <person name="Kotiranta H."/>
            <person name="LaButti K.M."/>
            <person name="Lechner B.E."/>
            <person name="Liimatainen K."/>
            <person name="Lipzen A."/>
            <person name="Lukacs Z."/>
            <person name="Mihaltcheva S."/>
            <person name="Morgado L.N."/>
            <person name="Niskanen T."/>
            <person name="Noordeloos M.E."/>
            <person name="Ohm R.A."/>
            <person name="Ortiz-Santana B."/>
            <person name="Ovrebo C."/>
            <person name="Racz N."/>
            <person name="Riley R."/>
            <person name="Savchenko A."/>
            <person name="Shiryaev A."/>
            <person name="Soop K."/>
            <person name="Spirin V."/>
            <person name="Szebenyi C."/>
            <person name="Tomsovsky M."/>
            <person name="Tulloss R.E."/>
            <person name="Uehling J."/>
            <person name="Grigoriev I.V."/>
            <person name="Vagvolgyi C."/>
            <person name="Papp T."/>
            <person name="Martin F.M."/>
            <person name="Miettinen O."/>
            <person name="Hibbett D.S."/>
            <person name="Nagy L.G."/>
        </authorList>
    </citation>
    <scope>NUCLEOTIDE SEQUENCE [LARGE SCALE GENOMIC DNA]</scope>
    <source>
        <strain evidence="1 2">NL-1719</strain>
    </source>
</reference>
<name>A0ACD3BI19_9AGAR</name>
<gene>
    <name evidence="1" type="ORF">BDN72DRAFT_830604</name>
</gene>
<keyword evidence="2" id="KW-1185">Reference proteome</keyword>